<dbReference type="InterPro" id="IPR031807">
    <property type="entry name" value="HicB-like"/>
</dbReference>
<feature type="domain" description="HicB-like antitoxin of toxin-antitoxin system" evidence="1">
    <location>
        <begin position="9"/>
        <end position="137"/>
    </location>
</feature>
<sequence length="142" mass="16094">MFFSVGVELPKDENTAYGLVIPALCAENYGCFSAADNKEDIAIMAREAILLTVEDMVANNRAVEHIQDAGYLVYAKNTEYQYVDSWFVIDVDLSEFSGKQQRINISLPDTLIQRIDNRVKESPAQYRDRSHFLAEAARHELS</sequence>
<evidence type="ECO:0000313" key="3">
    <source>
        <dbReference type="Proteomes" id="UP000183223"/>
    </source>
</evidence>
<dbReference type="OrthoDB" id="9807959at2"/>
<organism evidence="2 3">
    <name type="scientific">Photorhabdus luminescens</name>
    <name type="common">Xenorhabdus luminescens</name>
    <dbReference type="NCBI Taxonomy" id="29488"/>
    <lineage>
        <taxon>Bacteria</taxon>
        <taxon>Pseudomonadati</taxon>
        <taxon>Pseudomonadota</taxon>
        <taxon>Gammaproteobacteria</taxon>
        <taxon>Enterobacterales</taxon>
        <taxon>Morganellaceae</taxon>
        <taxon>Photorhabdus</taxon>
    </lineage>
</organism>
<dbReference type="STRING" id="29488.KS18_24205"/>
<evidence type="ECO:0000313" key="2">
    <source>
        <dbReference type="EMBL" id="SCZ74467.1"/>
    </source>
</evidence>
<dbReference type="Pfam" id="PF15919">
    <property type="entry name" value="HicB_lk_antitox"/>
    <property type="match status" value="1"/>
</dbReference>
<dbReference type="GeneID" id="45657597"/>
<dbReference type="EMBL" id="FMWJ01000068">
    <property type="protein sequence ID" value="SCZ74467.1"/>
    <property type="molecule type" value="Genomic_DNA"/>
</dbReference>
<protein>
    <submittedName>
        <fullName evidence="2">HicB_like antitoxin of toxin-antitoxin system</fullName>
    </submittedName>
</protein>
<reference evidence="3" key="1">
    <citation type="submission" date="2016-10" db="EMBL/GenBank/DDBJ databases">
        <authorList>
            <person name="Varghese N."/>
            <person name="Submissions S."/>
        </authorList>
    </citation>
    <scope>NUCLEOTIDE SEQUENCE [LARGE SCALE GENOMIC DNA]</scope>
    <source>
        <strain evidence="3">ATCC 29999</strain>
    </source>
</reference>
<proteinExistence type="predicted"/>
<keyword evidence="3" id="KW-1185">Reference proteome</keyword>
<name>A0A1G5RKA5_PHOLU</name>
<dbReference type="InterPro" id="IPR035069">
    <property type="entry name" value="TTHA1013/TTHA0281-like"/>
</dbReference>
<dbReference type="GO" id="GO:0043565">
    <property type="term" value="F:sequence-specific DNA binding"/>
    <property type="evidence" value="ECO:0007669"/>
    <property type="project" value="UniProtKB-ARBA"/>
</dbReference>
<accession>A0A1G5RKA5</accession>
<gene>
    <name evidence="2" type="ORF">SAMN02982990_04646</name>
</gene>
<dbReference type="GO" id="GO:0006355">
    <property type="term" value="P:regulation of DNA-templated transcription"/>
    <property type="evidence" value="ECO:0007669"/>
    <property type="project" value="InterPro"/>
</dbReference>
<dbReference type="Gene3D" id="3.30.160.250">
    <property type="match status" value="1"/>
</dbReference>
<dbReference type="InterPro" id="IPR013321">
    <property type="entry name" value="Arc_rbn_hlx_hlx"/>
</dbReference>
<dbReference type="AlphaFoldDB" id="A0A1G5RKA5"/>
<dbReference type="RefSeq" id="WP_049584701.1">
    <property type="nucleotide sequence ID" value="NZ_CAWQXX010000002.1"/>
</dbReference>
<dbReference type="SUPFAM" id="SSF143100">
    <property type="entry name" value="TTHA1013/TTHA0281-like"/>
    <property type="match status" value="1"/>
</dbReference>
<dbReference type="Proteomes" id="UP000183223">
    <property type="component" value="Unassembled WGS sequence"/>
</dbReference>
<dbReference type="CDD" id="cd22231">
    <property type="entry name" value="RHH_NikR_HicB-like"/>
    <property type="match status" value="1"/>
</dbReference>
<dbReference type="Gene3D" id="1.10.1220.10">
    <property type="entry name" value="Met repressor-like"/>
    <property type="match status" value="1"/>
</dbReference>
<evidence type="ECO:0000259" key="1">
    <source>
        <dbReference type="Pfam" id="PF15919"/>
    </source>
</evidence>